<dbReference type="KEGG" id="kak:Kalk_08290"/>
<keyword evidence="3" id="KW-1185">Reference proteome</keyword>
<proteinExistence type="predicted"/>
<keyword evidence="1" id="KW-0812">Transmembrane</keyword>
<keyword evidence="1" id="KW-0472">Membrane</keyword>
<dbReference type="Proteomes" id="UP000235116">
    <property type="component" value="Chromosome"/>
</dbReference>
<evidence type="ECO:0000313" key="2">
    <source>
        <dbReference type="EMBL" id="AUM12415.1"/>
    </source>
</evidence>
<dbReference type="EMBL" id="CP022684">
    <property type="protein sequence ID" value="AUM12415.1"/>
    <property type="molecule type" value="Genomic_DNA"/>
</dbReference>
<keyword evidence="1" id="KW-1133">Transmembrane helix</keyword>
<gene>
    <name evidence="2" type="ORF">Kalk_08290</name>
</gene>
<feature type="transmembrane region" description="Helical" evidence="1">
    <location>
        <begin position="7"/>
        <end position="24"/>
    </location>
</feature>
<dbReference type="AlphaFoldDB" id="A0A2K9LLQ9"/>
<protein>
    <submittedName>
        <fullName evidence="2">Uncharacterized protein</fullName>
    </submittedName>
</protein>
<evidence type="ECO:0000256" key="1">
    <source>
        <dbReference type="SAM" id="Phobius"/>
    </source>
</evidence>
<evidence type="ECO:0000313" key="3">
    <source>
        <dbReference type="Proteomes" id="UP000235116"/>
    </source>
</evidence>
<reference evidence="3" key="1">
    <citation type="submission" date="2017-08" db="EMBL/GenBank/DDBJ databases">
        <title>Direct submision.</title>
        <authorList>
            <person name="Kim S.-J."/>
            <person name="Rhee S.-K."/>
        </authorList>
    </citation>
    <scope>NUCLEOTIDE SEQUENCE [LARGE SCALE GENOMIC DNA]</scope>
    <source>
        <strain evidence="3">GI5</strain>
    </source>
</reference>
<dbReference type="OrthoDB" id="5731145at2"/>
<dbReference type="RefSeq" id="WP_101893781.1">
    <property type="nucleotide sequence ID" value="NZ_CP022684.1"/>
</dbReference>
<name>A0A2K9LLQ9_9GAMM</name>
<organism evidence="2 3">
    <name type="scientific">Ketobacter alkanivorans</name>
    <dbReference type="NCBI Taxonomy" id="1917421"/>
    <lineage>
        <taxon>Bacteria</taxon>
        <taxon>Pseudomonadati</taxon>
        <taxon>Pseudomonadota</taxon>
        <taxon>Gammaproteobacteria</taxon>
        <taxon>Pseudomonadales</taxon>
        <taxon>Ketobacteraceae</taxon>
        <taxon>Ketobacter</taxon>
    </lineage>
</organism>
<accession>A0A2K9LLQ9</accession>
<sequence length="254" mass="27328">MPGSHKFITAGYFLVAGAGAYLAYQQSNFTLPPSAATAEVTSSIRAQHAEAAHDTMANDLPPALRLNQTLLAAQNALANSDALLDDMELSTLDTLDHNEAAHTTSWHTEKNQSRTPTFMLHDDVREYEVVSMDSTPSLPGEGEQVVVPLLNGTSVVVNVISSKVTRNGDYSWSGHVAGYGNDYPVIMTYGSKSAFAMITTPQGSYSMESIDGVGWLYKNPAEHELTAPGHEDFLEIPEQHQTHSDAAGGNTMDS</sequence>